<dbReference type="OrthoDB" id="1726137at2759"/>
<evidence type="ECO:0000256" key="8">
    <source>
        <dbReference type="ARBA" id="ARBA00023133"/>
    </source>
</evidence>
<evidence type="ECO:0000256" key="5">
    <source>
        <dbReference type="ARBA" id="ARBA00022989"/>
    </source>
</evidence>
<feature type="compositionally biased region" description="Low complexity" evidence="12">
    <location>
        <begin position="90"/>
        <end position="112"/>
    </location>
</feature>
<organism evidence="14 15">
    <name type="scientific">Polysphondylium violaceum</name>
    <dbReference type="NCBI Taxonomy" id="133409"/>
    <lineage>
        <taxon>Eukaryota</taxon>
        <taxon>Amoebozoa</taxon>
        <taxon>Evosea</taxon>
        <taxon>Eumycetozoa</taxon>
        <taxon>Dictyostelia</taxon>
        <taxon>Dictyosteliales</taxon>
        <taxon>Dictyosteliaceae</taxon>
        <taxon>Polysphondylium</taxon>
    </lineage>
</organism>
<keyword evidence="6" id="KW-0560">Oxidoreductase</keyword>
<dbReference type="AlphaFoldDB" id="A0A8J4PWT7"/>
<comment type="pathway">
    <text evidence="10">Porphyrin-containing compound metabolism; heme A biosynthesis; heme A from heme O: step 1/1.</text>
</comment>
<dbReference type="HAMAP" id="MF_01665">
    <property type="entry name" value="HemeA_synth_type2"/>
    <property type="match status" value="1"/>
</dbReference>
<evidence type="ECO:0000256" key="12">
    <source>
        <dbReference type="SAM" id="MobiDB-lite"/>
    </source>
</evidence>
<keyword evidence="3 13" id="KW-0812">Transmembrane</keyword>
<feature type="transmembrane region" description="Helical" evidence="13">
    <location>
        <begin position="405"/>
        <end position="421"/>
    </location>
</feature>
<proteinExistence type="inferred from homology"/>
<comment type="catalytic activity">
    <reaction evidence="11">
        <text>Fe(II)-heme o + 2 A + H2O = Fe(II)-heme a + 2 AH2</text>
        <dbReference type="Rhea" id="RHEA:63388"/>
        <dbReference type="ChEBI" id="CHEBI:13193"/>
        <dbReference type="ChEBI" id="CHEBI:15377"/>
        <dbReference type="ChEBI" id="CHEBI:17499"/>
        <dbReference type="ChEBI" id="CHEBI:60530"/>
        <dbReference type="ChEBI" id="CHEBI:61715"/>
        <dbReference type="EC" id="1.17.99.9"/>
    </reaction>
    <physiologicalReaction direction="left-to-right" evidence="11">
        <dbReference type="Rhea" id="RHEA:63389"/>
    </physiologicalReaction>
</comment>
<protein>
    <recommendedName>
        <fullName evidence="16">Cytochrome c oxidase assembly protein</fullName>
    </recommendedName>
</protein>
<feature type="transmembrane region" description="Helical" evidence="13">
    <location>
        <begin position="133"/>
        <end position="153"/>
    </location>
</feature>
<keyword evidence="8" id="KW-0350">Heme biosynthesis</keyword>
<evidence type="ECO:0000256" key="9">
    <source>
        <dbReference type="ARBA" id="ARBA00023136"/>
    </source>
</evidence>
<dbReference type="GO" id="GO:0046872">
    <property type="term" value="F:metal ion binding"/>
    <property type="evidence" value="ECO:0007669"/>
    <property type="project" value="UniProtKB-KW"/>
</dbReference>
<evidence type="ECO:0000256" key="3">
    <source>
        <dbReference type="ARBA" id="ARBA00022692"/>
    </source>
</evidence>
<feature type="compositionally biased region" description="Basic and acidic residues" evidence="12">
    <location>
        <begin position="113"/>
        <end position="124"/>
    </location>
</feature>
<comment type="caution">
    <text evidence="14">The sequence shown here is derived from an EMBL/GenBank/DDBJ whole genome shotgun (WGS) entry which is preliminary data.</text>
</comment>
<evidence type="ECO:0000256" key="4">
    <source>
        <dbReference type="ARBA" id="ARBA00022723"/>
    </source>
</evidence>
<evidence type="ECO:0000256" key="1">
    <source>
        <dbReference type="ARBA" id="ARBA00001970"/>
    </source>
</evidence>
<dbReference type="GO" id="GO:0016653">
    <property type="term" value="F:oxidoreductase activity, acting on NAD(P)H, heme protein as acceptor"/>
    <property type="evidence" value="ECO:0007669"/>
    <property type="project" value="TreeGrafter"/>
</dbReference>
<dbReference type="GO" id="GO:0006784">
    <property type="term" value="P:heme A biosynthetic process"/>
    <property type="evidence" value="ECO:0007669"/>
    <property type="project" value="InterPro"/>
</dbReference>
<evidence type="ECO:0008006" key="16">
    <source>
        <dbReference type="Google" id="ProtNLM"/>
    </source>
</evidence>
<keyword evidence="15" id="KW-1185">Reference proteome</keyword>
<evidence type="ECO:0000256" key="13">
    <source>
        <dbReference type="SAM" id="Phobius"/>
    </source>
</evidence>
<gene>
    <name evidence="14" type="ORF">CYY_003424</name>
</gene>
<evidence type="ECO:0000256" key="10">
    <source>
        <dbReference type="ARBA" id="ARBA00044501"/>
    </source>
</evidence>
<reference evidence="14" key="1">
    <citation type="submission" date="2020-01" db="EMBL/GenBank/DDBJ databases">
        <title>Development of genomics and gene disruption for Polysphondylium violaceum indicates a role for the polyketide synthase stlB in stalk morphogenesis.</title>
        <authorList>
            <person name="Narita B."/>
            <person name="Kawabe Y."/>
            <person name="Kin K."/>
            <person name="Saito T."/>
            <person name="Gibbs R."/>
            <person name="Kuspa A."/>
            <person name="Muzny D."/>
            <person name="Queller D."/>
            <person name="Richards S."/>
            <person name="Strassman J."/>
            <person name="Sucgang R."/>
            <person name="Worley K."/>
            <person name="Schaap P."/>
        </authorList>
    </citation>
    <scope>NUCLEOTIDE SEQUENCE</scope>
    <source>
        <strain evidence="14">QSvi11</strain>
    </source>
</reference>
<evidence type="ECO:0000256" key="7">
    <source>
        <dbReference type="ARBA" id="ARBA00023004"/>
    </source>
</evidence>
<comment type="subcellular location">
    <subcellularLocation>
        <location evidence="2">Membrane</location>
        <topology evidence="2">Multi-pass membrane protein</topology>
    </subcellularLocation>
</comment>
<comment type="cofactor">
    <cofactor evidence="1">
        <name>heme b</name>
        <dbReference type="ChEBI" id="CHEBI:60344"/>
    </cofactor>
</comment>
<evidence type="ECO:0000313" key="15">
    <source>
        <dbReference type="Proteomes" id="UP000695562"/>
    </source>
</evidence>
<feature type="transmembrane region" description="Helical" evidence="13">
    <location>
        <begin position="215"/>
        <end position="233"/>
    </location>
</feature>
<keyword evidence="7" id="KW-0408">Iron</keyword>
<feature type="transmembrane region" description="Helical" evidence="13">
    <location>
        <begin position="433"/>
        <end position="457"/>
    </location>
</feature>
<dbReference type="GO" id="GO:0005743">
    <property type="term" value="C:mitochondrial inner membrane"/>
    <property type="evidence" value="ECO:0007669"/>
    <property type="project" value="TreeGrafter"/>
</dbReference>
<dbReference type="Pfam" id="PF02628">
    <property type="entry name" value="COX15-CtaA"/>
    <property type="match status" value="1"/>
</dbReference>
<evidence type="ECO:0000256" key="11">
    <source>
        <dbReference type="ARBA" id="ARBA00048044"/>
    </source>
</evidence>
<dbReference type="InterPro" id="IPR003780">
    <property type="entry name" value="COX15/CtaA_fam"/>
</dbReference>
<accession>A0A8J4PWT7</accession>
<dbReference type="PANTHER" id="PTHR23289:SF2">
    <property type="entry name" value="CYTOCHROME C OXIDASE ASSEMBLY PROTEIN COX15 HOMOLOG"/>
    <property type="match status" value="1"/>
</dbReference>
<feature type="transmembrane region" description="Helical" evidence="13">
    <location>
        <begin position="283"/>
        <end position="306"/>
    </location>
</feature>
<dbReference type="EMBL" id="AJWJ01000106">
    <property type="protein sequence ID" value="KAF2075295.1"/>
    <property type="molecule type" value="Genomic_DNA"/>
</dbReference>
<keyword evidence="9 13" id="KW-0472">Membrane</keyword>
<dbReference type="InterPro" id="IPR023754">
    <property type="entry name" value="HemeA_Synthase_type2"/>
</dbReference>
<feature type="transmembrane region" description="Helical" evidence="13">
    <location>
        <begin position="245"/>
        <end position="263"/>
    </location>
</feature>
<evidence type="ECO:0000256" key="2">
    <source>
        <dbReference type="ARBA" id="ARBA00004141"/>
    </source>
</evidence>
<name>A0A8J4PWT7_9MYCE</name>
<evidence type="ECO:0000256" key="6">
    <source>
        <dbReference type="ARBA" id="ARBA00023002"/>
    </source>
</evidence>
<keyword evidence="4" id="KW-0479">Metal-binding</keyword>
<keyword evidence="5 13" id="KW-1133">Transmembrane helix</keyword>
<dbReference type="PANTHER" id="PTHR23289">
    <property type="entry name" value="CYTOCHROME C OXIDASE ASSEMBLY PROTEIN COX15"/>
    <property type="match status" value="1"/>
</dbReference>
<feature type="region of interest" description="Disordered" evidence="12">
    <location>
        <begin position="89"/>
        <end position="124"/>
    </location>
</feature>
<sequence>MFNTLLKRTAVASNSSSNLLIKSLFNQRATFTTTTRHTSAFLKNVKKESSPILVFPQTSSNKSVESKSIVNQVLQSNLLNNQYRFEQQKRFNSSSSSTNQENSEQQQQQQQQQDKDYDKEIPVPEGDRKVGRWLLFSAGLVGAMIVIGGITRLTESGLSMTDWKPIVGAIPPITDKEWEQEFEKYKQFPEYKVLNQGMTVDEFKKIFFWEYSHRLLGRVIGVAFFFPFVYYLKKGYINKPLAKKLSVIFLLGGAQGALGWYMVKSGLDEKTIIGEVPRVSPYRLAAHLGSAFVIYAALLSIGLGLVRPGLSRAMIDRLKAAASSSQISNFVPRLKKYSHYTAGAVFLTAMSGAFVAGLDAGLVHNTWPKMGDDWIPEDIINPKIKPVYKNAFEHDVMAQFNHRNLATLTYFGILGLSAFAFRGRKCLSPRARLAANCLAGMATFQVALGITTLLTFVPIPLAAAHQTGSLTLLSIAIWLMHELKKLPK</sequence>
<evidence type="ECO:0000313" key="14">
    <source>
        <dbReference type="EMBL" id="KAF2075295.1"/>
    </source>
</evidence>
<dbReference type="Proteomes" id="UP000695562">
    <property type="component" value="Unassembled WGS sequence"/>
</dbReference>
<dbReference type="GO" id="GO:0120547">
    <property type="term" value="F:heme A synthase activity"/>
    <property type="evidence" value="ECO:0007669"/>
    <property type="project" value="UniProtKB-EC"/>
</dbReference>
<feature type="transmembrane region" description="Helical" evidence="13">
    <location>
        <begin position="337"/>
        <end position="358"/>
    </location>
</feature>